<reference evidence="1 2" key="1">
    <citation type="submission" date="2019-11" db="EMBL/GenBank/DDBJ databases">
        <authorList>
            <person name="Holert J."/>
        </authorList>
    </citation>
    <scope>NUCLEOTIDE SEQUENCE [LARGE SCALE GENOMIC DNA]</scope>
    <source>
        <strain evidence="1">BC8_1</strain>
    </source>
</reference>
<protein>
    <recommendedName>
        <fullName evidence="3">1-acyl-sn-glycerol-3-phosphate acyltransferase</fullName>
    </recommendedName>
</protein>
<name>A0A5S9R342_MYCVN</name>
<dbReference type="Proteomes" id="UP000430146">
    <property type="component" value="Unassembled WGS sequence"/>
</dbReference>
<dbReference type="AlphaFoldDB" id="A0A5S9R342"/>
<evidence type="ECO:0000313" key="1">
    <source>
        <dbReference type="EMBL" id="CAA0128596.1"/>
    </source>
</evidence>
<accession>A0A5S9R342</accession>
<organism evidence="1 2">
    <name type="scientific">Mycolicibacterium vanbaalenii</name>
    <name type="common">Mycobacterium vanbaalenii</name>
    <dbReference type="NCBI Taxonomy" id="110539"/>
    <lineage>
        <taxon>Bacteria</taxon>
        <taxon>Bacillati</taxon>
        <taxon>Actinomycetota</taxon>
        <taxon>Actinomycetes</taxon>
        <taxon>Mycobacteriales</taxon>
        <taxon>Mycobacteriaceae</taxon>
        <taxon>Mycolicibacterium</taxon>
    </lineage>
</organism>
<dbReference type="OrthoDB" id="7056876at2"/>
<gene>
    <name evidence="1" type="ORF">AELLOGFF_01456</name>
</gene>
<dbReference type="RefSeq" id="WP_159233363.1">
    <property type="nucleotide sequence ID" value="NZ_CACSIP010000034.1"/>
</dbReference>
<sequence length="51" mass="5776">MFPLPTKLCTRVLAPMRPTSAEQADAYAERIRAAMRDALDEMTENRRPLLG</sequence>
<evidence type="ECO:0000313" key="2">
    <source>
        <dbReference type="Proteomes" id="UP000430146"/>
    </source>
</evidence>
<dbReference type="EMBL" id="CACSIP010000034">
    <property type="protein sequence ID" value="CAA0128596.1"/>
    <property type="molecule type" value="Genomic_DNA"/>
</dbReference>
<proteinExistence type="predicted"/>
<keyword evidence="2" id="KW-1185">Reference proteome</keyword>
<evidence type="ECO:0008006" key="3">
    <source>
        <dbReference type="Google" id="ProtNLM"/>
    </source>
</evidence>